<gene>
    <name evidence="2" type="ORF">IV501_07840</name>
</gene>
<sequence>MLIDPFRSAGSTGFVLSGYDEARDTAVQPKWQSAGPDATLIVDGQFLNRPELAGLWNYSIWVVGGESASSSIASEADELYLRQAAPRAKATGIMDYRDPERPRRQFADSC</sequence>
<dbReference type="AlphaFoldDB" id="A0A934SJ13"/>
<feature type="compositionally biased region" description="Basic and acidic residues" evidence="1">
    <location>
        <begin position="95"/>
        <end position="110"/>
    </location>
</feature>
<evidence type="ECO:0000313" key="2">
    <source>
        <dbReference type="EMBL" id="MBK4347541.1"/>
    </source>
</evidence>
<feature type="region of interest" description="Disordered" evidence="1">
    <location>
        <begin position="91"/>
        <end position="110"/>
    </location>
</feature>
<keyword evidence="3" id="KW-1185">Reference proteome</keyword>
<protein>
    <submittedName>
        <fullName evidence="2">Uncharacterized protein</fullName>
    </submittedName>
</protein>
<dbReference type="Gene3D" id="3.40.50.300">
    <property type="entry name" value="P-loop containing nucleotide triphosphate hydrolases"/>
    <property type="match status" value="1"/>
</dbReference>
<name>A0A934SJ13_9MICO</name>
<organism evidence="2 3">
    <name type="scientific">Lacisediminihabitans changchengi</name>
    <dbReference type="NCBI Taxonomy" id="2787634"/>
    <lineage>
        <taxon>Bacteria</taxon>
        <taxon>Bacillati</taxon>
        <taxon>Actinomycetota</taxon>
        <taxon>Actinomycetes</taxon>
        <taxon>Micrococcales</taxon>
        <taxon>Microbacteriaceae</taxon>
        <taxon>Lacisediminihabitans</taxon>
    </lineage>
</organism>
<reference evidence="2" key="1">
    <citation type="submission" date="2021-01" db="EMBL/GenBank/DDBJ databases">
        <title>Lacisediminihabitans sp. nov. strain G11-30, isolated from Antarctic Soil.</title>
        <authorList>
            <person name="Li J."/>
        </authorList>
    </citation>
    <scope>NUCLEOTIDE SEQUENCE</scope>
    <source>
        <strain evidence="2">G11-30</strain>
    </source>
</reference>
<proteinExistence type="predicted"/>
<evidence type="ECO:0000313" key="3">
    <source>
        <dbReference type="Proteomes" id="UP000636458"/>
    </source>
</evidence>
<dbReference type="InterPro" id="IPR027417">
    <property type="entry name" value="P-loop_NTPase"/>
</dbReference>
<comment type="caution">
    <text evidence="2">The sequence shown here is derived from an EMBL/GenBank/DDBJ whole genome shotgun (WGS) entry which is preliminary data.</text>
</comment>
<dbReference type="Proteomes" id="UP000636458">
    <property type="component" value="Unassembled WGS sequence"/>
</dbReference>
<evidence type="ECO:0000256" key="1">
    <source>
        <dbReference type="SAM" id="MobiDB-lite"/>
    </source>
</evidence>
<accession>A0A934SJ13</accession>
<dbReference type="EMBL" id="JAEPES010000002">
    <property type="protein sequence ID" value="MBK4347541.1"/>
    <property type="molecule type" value="Genomic_DNA"/>
</dbReference>